<dbReference type="GO" id="GO:0005524">
    <property type="term" value="F:ATP binding"/>
    <property type="evidence" value="ECO:0007669"/>
    <property type="project" value="UniProtKB-KW"/>
</dbReference>
<reference evidence="7" key="1">
    <citation type="submission" date="2021-09" db="EMBL/GenBank/DDBJ databases">
        <authorList>
            <consortium name="AG Swart"/>
            <person name="Singh M."/>
            <person name="Singh A."/>
            <person name="Seah K."/>
            <person name="Emmerich C."/>
        </authorList>
    </citation>
    <scope>NUCLEOTIDE SEQUENCE</scope>
    <source>
        <strain evidence="7">ATCC30299</strain>
    </source>
</reference>
<dbReference type="InterPro" id="IPR000719">
    <property type="entry name" value="Prot_kinase_dom"/>
</dbReference>
<dbReference type="Proteomes" id="UP001162131">
    <property type="component" value="Unassembled WGS sequence"/>
</dbReference>
<evidence type="ECO:0000313" key="8">
    <source>
        <dbReference type="Proteomes" id="UP001162131"/>
    </source>
</evidence>
<evidence type="ECO:0000313" key="7">
    <source>
        <dbReference type="EMBL" id="CAG9334363.1"/>
    </source>
</evidence>
<dbReference type="SUPFAM" id="SSF56112">
    <property type="entry name" value="Protein kinase-like (PK-like)"/>
    <property type="match status" value="1"/>
</dbReference>
<dbReference type="Pfam" id="PF00069">
    <property type="entry name" value="Pkinase"/>
    <property type="match status" value="1"/>
</dbReference>
<proteinExistence type="predicted"/>
<organism evidence="7 8">
    <name type="scientific">Blepharisma stoltei</name>
    <dbReference type="NCBI Taxonomy" id="1481888"/>
    <lineage>
        <taxon>Eukaryota</taxon>
        <taxon>Sar</taxon>
        <taxon>Alveolata</taxon>
        <taxon>Ciliophora</taxon>
        <taxon>Postciliodesmatophora</taxon>
        <taxon>Heterotrichea</taxon>
        <taxon>Heterotrichida</taxon>
        <taxon>Blepharismidae</taxon>
        <taxon>Blepharisma</taxon>
    </lineage>
</organism>
<dbReference type="GO" id="GO:0004674">
    <property type="term" value="F:protein serine/threonine kinase activity"/>
    <property type="evidence" value="ECO:0007669"/>
    <property type="project" value="UniProtKB-KW"/>
</dbReference>
<dbReference type="InterPro" id="IPR050117">
    <property type="entry name" value="MAPK"/>
</dbReference>
<keyword evidence="8" id="KW-1185">Reference proteome</keyword>
<evidence type="ECO:0000256" key="2">
    <source>
        <dbReference type="ARBA" id="ARBA00022679"/>
    </source>
</evidence>
<dbReference type="FunFam" id="1.10.510.10:FF:000624">
    <property type="entry name" value="Mitogen-activated protein kinase"/>
    <property type="match status" value="1"/>
</dbReference>
<keyword evidence="4" id="KW-0418">Kinase</keyword>
<dbReference type="InterPro" id="IPR011009">
    <property type="entry name" value="Kinase-like_dom_sf"/>
</dbReference>
<evidence type="ECO:0000256" key="1">
    <source>
        <dbReference type="ARBA" id="ARBA00022527"/>
    </source>
</evidence>
<dbReference type="PROSITE" id="PS50011">
    <property type="entry name" value="PROTEIN_KINASE_DOM"/>
    <property type="match status" value="1"/>
</dbReference>
<sequence length="356" mass="41341">MAMTSNNTTSVSFFGPSPGISSRFINHKFFAYKNYGGIFSAYDTVRKEKVLIRAIINPYESKNEIIKVLNEIKLMKYFNHENIIQLYSIEEFKNEAGCSLFLITEFMDAELNQILRSPCIISNNHIQYFMYCILRGLLCVHSAEVVLGNLSLEEIFVNSNEDVKIVSFSHSIASGKESLSEEFAKEPLKFLFLAPEYYLNKNYITTKSDIWSVGCIMAALLGKRLVFIAEDYIRQIVNIVNLLGCPNEEDLIFVGDRAAEFIRRIPEKPKRLWNEIYPEAEPLALDFLDKMLVFNPLRRWDTEKLIQHPYLTDLYLSDDDIRRAMPFEFDYHDKSIDIKILKKQLKAEIRNFVGKI</sequence>
<keyword evidence="2" id="KW-0808">Transferase</keyword>
<evidence type="ECO:0000256" key="4">
    <source>
        <dbReference type="ARBA" id="ARBA00022777"/>
    </source>
</evidence>
<evidence type="ECO:0000259" key="6">
    <source>
        <dbReference type="PROSITE" id="PS50011"/>
    </source>
</evidence>
<keyword evidence="5" id="KW-0067">ATP-binding</keyword>
<protein>
    <recommendedName>
        <fullName evidence="6">Protein kinase domain-containing protein</fullName>
    </recommendedName>
</protein>
<dbReference type="AlphaFoldDB" id="A0AAU9KAA0"/>
<dbReference type="PANTHER" id="PTHR24055">
    <property type="entry name" value="MITOGEN-ACTIVATED PROTEIN KINASE"/>
    <property type="match status" value="1"/>
</dbReference>
<evidence type="ECO:0000256" key="3">
    <source>
        <dbReference type="ARBA" id="ARBA00022741"/>
    </source>
</evidence>
<keyword evidence="3" id="KW-0547">Nucleotide-binding</keyword>
<name>A0AAU9KAA0_9CILI</name>
<comment type="caution">
    <text evidence="7">The sequence shown here is derived from an EMBL/GenBank/DDBJ whole genome shotgun (WGS) entry which is preliminary data.</text>
</comment>
<dbReference type="EMBL" id="CAJZBQ010000058">
    <property type="protein sequence ID" value="CAG9334363.1"/>
    <property type="molecule type" value="Genomic_DNA"/>
</dbReference>
<evidence type="ECO:0000256" key="5">
    <source>
        <dbReference type="ARBA" id="ARBA00022840"/>
    </source>
</evidence>
<feature type="domain" description="Protein kinase" evidence="6">
    <location>
        <begin position="24"/>
        <end position="311"/>
    </location>
</feature>
<keyword evidence="1" id="KW-0723">Serine/threonine-protein kinase</keyword>
<accession>A0AAU9KAA0</accession>
<dbReference type="Gene3D" id="3.30.200.20">
    <property type="entry name" value="Phosphorylase Kinase, domain 1"/>
    <property type="match status" value="1"/>
</dbReference>
<dbReference type="Gene3D" id="1.10.510.10">
    <property type="entry name" value="Transferase(Phosphotransferase) domain 1"/>
    <property type="match status" value="1"/>
</dbReference>
<gene>
    <name evidence="7" type="ORF">BSTOLATCC_MIC60982</name>
</gene>